<dbReference type="InterPro" id="IPR044232">
    <property type="entry name" value="PUX1"/>
</dbReference>
<feature type="domain" description="UBX" evidence="2">
    <location>
        <begin position="103"/>
        <end position="179"/>
    </location>
</feature>
<accession>A9NWT9</accession>
<evidence type="ECO:0000256" key="1">
    <source>
        <dbReference type="SAM" id="MobiDB-lite"/>
    </source>
</evidence>
<protein>
    <recommendedName>
        <fullName evidence="2">UBX domain-containing protein</fullName>
    </recommendedName>
</protein>
<organism evidence="3">
    <name type="scientific">Picea sitchensis</name>
    <name type="common">Sitka spruce</name>
    <name type="synonym">Pinus sitchensis</name>
    <dbReference type="NCBI Taxonomy" id="3332"/>
    <lineage>
        <taxon>Eukaryota</taxon>
        <taxon>Viridiplantae</taxon>
        <taxon>Streptophyta</taxon>
        <taxon>Embryophyta</taxon>
        <taxon>Tracheophyta</taxon>
        <taxon>Spermatophyta</taxon>
        <taxon>Pinopsida</taxon>
        <taxon>Pinidae</taxon>
        <taxon>Conifers I</taxon>
        <taxon>Pinales</taxon>
        <taxon>Pinaceae</taxon>
        <taxon>Picea</taxon>
    </lineage>
</organism>
<dbReference type="InterPro" id="IPR001012">
    <property type="entry name" value="UBX_dom"/>
</dbReference>
<reference evidence="3" key="1">
    <citation type="journal article" date="2008" name="BMC Genomics">
        <title>A conifer genomics resource of 200,000 spruce (Picea spp.) ESTs and 6,464 high-quality, sequence-finished full-length cDNAs for Sitka spruce (Picea sitchensis).</title>
        <authorList>
            <person name="Ralph S.G."/>
            <person name="Chun H.J."/>
            <person name="Kolosova N."/>
            <person name="Cooper D."/>
            <person name="Oddy C."/>
            <person name="Ritland C.E."/>
            <person name="Kirkpatrick R."/>
            <person name="Moore R."/>
            <person name="Barber S."/>
            <person name="Holt R.A."/>
            <person name="Jones S.J."/>
            <person name="Marra M.A."/>
            <person name="Douglas C.J."/>
            <person name="Ritland K."/>
            <person name="Bohlmann J."/>
        </authorList>
    </citation>
    <scope>NUCLEOTIDE SEQUENCE</scope>
    <source>
        <tissue evidence="3">Green portion of the leader tissue</tissue>
    </source>
</reference>
<proteinExistence type="evidence at transcript level"/>
<feature type="region of interest" description="Disordered" evidence="1">
    <location>
        <begin position="209"/>
        <end position="247"/>
    </location>
</feature>
<evidence type="ECO:0000259" key="2">
    <source>
        <dbReference type="PROSITE" id="PS50033"/>
    </source>
</evidence>
<dbReference type="AlphaFoldDB" id="A9NWT9"/>
<dbReference type="PANTHER" id="PTHR47557">
    <property type="entry name" value="PLANT UBX DOMAIN-CONTAINING PROTEIN 1"/>
    <property type="match status" value="1"/>
</dbReference>
<feature type="compositionally biased region" description="Basic and acidic residues" evidence="1">
    <location>
        <begin position="236"/>
        <end position="247"/>
    </location>
</feature>
<dbReference type="SUPFAM" id="SSF54236">
    <property type="entry name" value="Ubiquitin-like"/>
    <property type="match status" value="1"/>
</dbReference>
<evidence type="ECO:0000313" key="3">
    <source>
        <dbReference type="EMBL" id="ABK25100.1"/>
    </source>
</evidence>
<dbReference type="CDD" id="cd16118">
    <property type="entry name" value="UBX2_UBXN9"/>
    <property type="match status" value="1"/>
</dbReference>
<name>A9NWT9_PICSI</name>
<dbReference type="InterPro" id="IPR029071">
    <property type="entry name" value="Ubiquitin-like_domsf"/>
</dbReference>
<sequence length="247" mass="27896">MDAAEAQVRAENGSAKRRRIIDVGANLFEAKIAGVAGELGREVHVFVNPAARNSHNPKPISDEPDDFYEFTTEDYIRLLASKKQESILKTKKLRDAELAACRAKITKAVIKVQFPDDYLIETTFHPSETISMLMDLLKKVIAQPDVPFYIYTTPPKKRITDLTKDFYSANLVPGALVRFHYDVPEEEEKGPFLRDDIMALRDLHSLLEAKEAEKPAESEPLAAEPPPEPSNNRPVAKKDVKPKWLRM</sequence>
<dbReference type="Gene3D" id="3.10.20.90">
    <property type="entry name" value="Phosphatidylinositol 3-kinase Catalytic Subunit, Chain A, domain 1"/>
    <property type="match status" value="1"/>
</dbReference>
<dbReference type="GO" id="GO:0051117">
    <property type="term" value="F:ATPase binding"/>
    <property type="evidence" value="ECO:0007669"/>
    <property type="project" value="InterPro"/>
</dbReference>
<dbReference type="EMBL" id="EF085804">
    <property type="protein sequence ID" value="ABK25100.1"/>
    <property type="molecule type" value="mRNA"/>
</dbReference>
<dbReference type="PANTHER" id="PTHR47557:SF2">
    <property type="entry name" value="PLANT UBX DOMAIN-CONTAINING PROTEIN 1"/>
    <property type="match status" value="1"/>
</dbReference>
<dbReference type="PROSITE" id="PS50033">
    <property type="entry name" value="UBX"/>
    <property type="match status" value="1"/>
</dbReference>
<dbReference type="GO" id="GO:0032984">
    <property type="term" value="P:protein-containing complex disassembly"/>
    <property type="evidence" value="ECO:0007669"/>
    <property type="project" value="InterPro"/>
</dbReference>